<evidence type="ECO:0000259" key="6">
    <source>
        <dbReference type="PROSITE" id="PS50863"/>
    </source>
</evidence>
<dbReference type="PROSITE" id="PS50863">
    <property type="entry name" value="B3"/>
    <property type="match status" value="1"/>
</dbReference>
<gene>
    <name evidence="7" type="ORF">FRX31_005094</name>
</gene>
<dbReference type="EMBL" id="JABWDY010004228">
    <property type="protein sequence ID" value="KAF5205324.1"/>
    <property type="molecule type" value="Genomic_DNA"/>
</dbReference>
<evidence type="ECO:0000256" key="2">
    <source>
        <dbReference type="ARBA" id="ARBA00023015"/>
    </source>
</evidence>
<protein>
    <recommendedName>
        <fullName evidence="6">TF-B3 domain-containing protein</fullName>
    </recommendedName>
</protein>
<dbReference type="GO" id="GO:0005634">
    <property type="term" value="C:nucleus"/>
    <property type="evidence" value="ECO:0007669"/>
    <property type="project" value="UniProtKB-SubCell"/>
</dbReference>
<sequence>MEDSDCNGGRQEEEVQKMVMNIDGGNVVAVVDQDHQVVIEIESSVKEDNMSLVLANQVVVEQPSIEEKNKSLVVVVAASQEIVESSVEKGKKSLNVLANKKCNNNNTTAMAIDASMQNSSCLRNNNPNRQPEDHQLINDNVVVAHADSINWGKLLFEKKLTASDAGDYNRVVIPVKFAKQHFPPVDYTNPKHQVTITFYDIHNNEFKMKYESWPENQMNNLSKGWKHFLRFHNIHAYDMVQFYAGVDHHLHLARADAAKYVYGIHHYREPVISTKTLRFFGQYYIISEKRNNANHGGEVAIINEEHTAHFRPNGGRKRIRKATSARMTNHEQIEEYNQLLP</sequence>
<keyword evidence="3" id="KW-0238">DNA-binding</keyword>
<dbReference type="OrthoDB" id="10369244at2759"/>
<dbReference type="PANTHER" id="PTHR31140">
    <property type="entry name" value="B3 DOMAIN-CONTAINING TRANSCRIPTION FACTOR ABI3"/>
    <property type="match status" value="1"/>
</dbReference>
<dbReference type="Pfam" id="PF02362">
    <property type="entry name" value="B3"/>
    <property type="match status" value="1"/>
</dbReference>
<evidence type="ECO:0000256" key="4">
    <source>
        <dbReference type="ARBA" id="ARBA00023163"/>
    </source>
</evidence>
<dbReference type="PANTHER" id="PTHR31140:SF139">
    <property type="entry name" value="B3 DOMAIN-CONTAINING PROTEIN OS02G0455900-RELATED"/>
    <property type="match status" value="1"/>
</dbReference>
<keyword evidence="2" id="KW-0805">Transcription regulation</keyword>
<reference evidence="7 8" key="1">
    <citation type="submission" date="2020-06" db="EMBL/GenBank/DDBJ databases">
        <title>Transcriptomic and genomic resources for Thalictrum thalictroides and T. hernandezii: Facilitating candidate gene discovery in an emerging model plant lineage.</title>
        <authorList>
            <person name="Arias T."/>
            <person name="Riano-Pachon D.M."/>
            <person name="Di Stilio V.S."/>
        </authorList>
    </citation>
    <scope>NUCLEOTIDE SEQUENCE [LARGE SCALE GENOMIC DNA]</scope>
    <source>
        <strain evidence="8">cv. WT478/WT964</strain>
        <tissue evidence="7">Leaves</tissue>
    </source>
</reference>
<proteinExistence type="predicted"/>
<evidence type="ECO:0000256" key="5">
    <source>
        <dbReference type="ARBA" id="ARBA00023242"/>
    </source>
</evidence>
<evidence type="ECO:0000256" key="3">
    <source>
        <dbReference type="ARBA" id="ARBA00023125"/>
    </source>
</evidence>
<dbReference type="SUPFAM" id="SSF101936">
    <property type="entry name" value="DNA-binding pseudobarrel domain"/>
    <property type="match status" value="1"/>
</dbReference>
<dbReference type="AlphaFoldDB" id="A0A7J6X6K1"/>
<dbReference type="Gene3D" id="2.40.330.10">
    <property type="entry name" value="DNA-binding pseudobarrel domain"/>
    <property type="match status" value="1"/>
</dbReference>
<accession>A0A7J6X6K1</accession>
<comment type="subcellular location">
    <subcellularLocation>
        <location evidence="1">Nucleus</location>
    </subcellularLocation>
</comment>
<organism evidence="7 8">
    <name type="scientific">Thalictrum thalictroides</name>
    <name type="common">Rue-anemone</name>
    <name type="synonym">Anemone thalictroides</name>
    <dbReference type="NCBI Taxonomy" id="46969"/>
    <lineage>
        <taxon>Eukaryota</taxon>
        <taxon>Viridiplantae</taxon>
        <taxon>Streptophyta</taxon>
        <taxon>Embryophyta</taxon>
        <taxon>Tracheophyta</taxon>
        <taxon>Spermatophyta</taxon>
        <taxon>Magnoliopsida</taxon>
        <taxon>Ranunculales</taxon>
        <taxon>Ranunculaceae</taxon>
        <taxon>Thalictroideae</taxon>
        <taxon>Thalictrum</taxon>
    </lineage>
</organism>
<comment type="caution">
    <text evidence="7">The sequence shown here is derived from an EMBL/GenBank/DDBJ whole genome shotgun (WGS) entry which is preliminary data.</text>
</comment>
<keyword evidence="5" id="KW-0539">Nucleus</keyword>
<keyword evidence="4" id="KW-0804">Transcription</keyword>
<dbReference type="SMART" id="SM01019">
    <property type="entry name" value="B3"/>
    <property type="match status" value="1"/>
</dbReference>
<evidence type="ECO:0000256" key="1">
    <source>
        <dbReference type="ARBA" id="ARBA00004123"/>
    </source>
</evidence>
<dbReference type="Proteomes" id="UP000554482">
    <property type="component" value="Unassembled WGS sequence"/>
</dbReference>
<keyword evidence="8" id="KW-1185">Reference proteome</keyword>
<evidence type="ECO:0000313" key="8">
    <source>
        <dbReference type="Proteomes" id="UP000554482"/>
    </source>
</evidence>
<dbReference type="InterPro" id="IPR044800">
    <property type="entry name" value="LEC2-like"/>
</dbReference>
<dbReference type="GO" id="GO:0003677">
    <property type="term" value="F:DNA binding"/>
    <property type="evidence" value="ECO:0007669"/>
    <property type="project" value="UniProtKB-KW"/>
</dbReference>
<dbReference type="InterPro" id="IPR015300">
    <property type="entry name" value="DNA-bd_pseudobarrel_sf"/>
</dbReference>
<dbReference type="InterPro" id="IPR003340">
    <property type="entry name" value="B3_DNA-bd"/>
</dbReference>
<feature type="domain" description="TF-B3" evidence="6">
    <location>
        <begin position="156"/>
        <end position="256"/>
    </location>
</feature>
<dbReference type="CDD" id="cd10017">
    <property type="entry name" value="B3_DNA"/>
    <property type="match status" value="1"/>
</dbReference>
<name>A0A7J6X6K1_THATH</name>
<dbReference type="GO" id="GO:0003700">
    <property type="term" value="F:DNA-binding transcription factor activity"/>
    <property type="evidence" value="ECO:0007669"/>
    <property type="project" value="InterPro"/>
</dbReference>
<evidence type="ECO:0000313" key="7">
    <source>
        <dbReference type="EMBL" id="KAF5205324.1"/>
    </source>
</evidence>